<evidence type="ECO:0000259" key="23">
    <source>
        <dbReference type="SMART" id="SM01217"/>
    </source>
</evidence>
<evidence type="ECO:0000256" key="1">
    <source>
        <dbReference type="ARBA" id="ARBA00000448"/>
    </source>
</evidence>
<evidence type="ECO:0000256" key="2">
    <source>
        <dbReference type="ARBA" id="ARBA00004401"/>
    </source>
</evidence>
<feature type="region of interest" description="Disordered" evidence="21">
    <location>
        <begin position="450"/>
        <end position="481"/>
    </location>
</feature>
<dbReference type="InterPro" id="IPR026891">
    <property type="entry name" value="Fn3-like"/>
</dbReference>
<keyword evidence="10 22" id="KW-1133">Transmembrane helix</keyword>
<keyword evidence="15" id="KW-0624">Polysaccharide degradation</keyword>
<evidence type="ECO:0000256" key="12">
    <source>
        <dbReference type="ARBA" id="ARBA00023180"/>
    </source>
</evidence>
<keyword evidence="8" id="KW-0378">Hydrolase</keyword>
<dbReference type="InterPro" id="IPR050288">
    <property type="entry name" value="Cellulose_deg_GH3"/>
</dbReference>
<keyword evidence="7 22" id="KW-0812">Transmembrane</keyword>
<dbReference type="Pfam" id="PF00933">
    <property type="entry name" value="Glyco_hydro_3"/>
    <property type="match status" value="1"/>
</dbReference>
<dbReference type="AlphaFoldDB" id="A0A6A6VW03"/>
<evidence type="ECO:0000256" key="9">
    <source>
        <dbReference type="ARBA" id="ARBA00022968"/>
    </source>
</evidence>
<dbReference type="InterPro" id="IPR036881">
    <property type="entry name" value="Glyco_hydro_3_C_sf"/>
</dbReference>
<reference evidence="24" key="1">
    <citation type="journal article" date="2020" name="Stud. Mycol.">
        <title>101 Dothideomycetes genomes: a test case for predicting lifestyles and emergence of pathogens.</title>
        <authorList>
            <person name="Haridas S."/>
            <person name="Albert R."/>
            <person name="Binder M."/>
            <person name="Bloem J."/>
            <person name="Labutti K."/>
            <person name="Salamov A."/>
            <person name="Andreopoulos B."/>
            <person name="Baker S."/>
            <person name="Barry K."/>
            <person name="Bills G."/>
            <person name="Bluhm B."/>
            <person name="Cannon C."/>
            <person name="Castanera R."/>
            <person name="Culley D."/>
            <person name="Daum C."/>
            <person name="Ezra D."/>
            <person name="Gonzalez J."/>
            <person name="Henrissat B."/>
            <person name="Kuo A."/>
            <person name="Liang C."/>
            <person name="Lipzen A."/>
            <person name="Lutzoni F."/>
            <person name="Magnuson J."/>
            <person name="Mondo S."/>
            <person name="Nolan M."/>
            <person name="Ohm R."/>
            <person name="Pangilinan J."/>
            <person name="Park H.-J."/>
            <person name="Ramirez L."/>
            <person name="Alfaro M."/>
            <person name="Sun H."/>
            <person name="Tritt A."/>
            <person name="Yoshinaga Y."/>
            <person name="Zwiers L.-H."/>
            <person name="Turgeon B."/>
            <person name="Goodwin S."/>
            <person name="Spatafora J."/>
            <person name="Crous P."/>
            <person name="Grigoriev I."/>
        </authorList>
    </citation>
    <scope>NUCLEOTIDE SEQUENCE</scope>
    <source>
        <strain evidence="24">CBS 121739</strain>
    </source>
</reference>
<keyword evidence="11 22" id="KW-0472">Membrane</keyword>
<gene>
    <name evidence="24" type="ORF">EJ05DRAFT_470233</name>
</gene>
<dbReference type="GO" id="GO:0005886">
    <property type="term" value="C:plasma membrane"/>
    <property type="evidence" value="ECO:0007669"/>
    <property type="project" value="UniProtKB-SubCell"/>
</dbReference>
<dbReference type="InterPro" id="IPR036962">
    <property type="entry name" value="Glyco_hydro_3_N_sf"/>
</dbReference>
<dbReference type="Gene3D" id="3.40.50.1700">
    <property type="entry name" value="Glycoside hydrolase family 3 C-terminal domain"/>
    <property type="match status" value="1"/>
</dbReference>
<evidence type="ECO:0000313" key="25">
    <source>
        <dbReference type="Proteomes" id="UP000799437"/>
    </source>
</evidence>
<comment type="similarity">
    <text evidence="4">Belongs to the glycosyl hydrolase 3 family.</text>
</comment>
<comment type="pathway">
    <text evidence="3">Glycan metabolism; cellulose degradation.</text>
</comment>
<protein>
    <recommendedName>
        <fullName evidence="17">Probable beta-glucosidase E</fullName>
        <ecNumber evidence="5">3.2.1.21</ecNumber>
    </recommendedName>
    <alternativeName>
        <fullName evidence="18">Beta-D-glucoside glucohydrolase E</fullName>
    </alternativeName>
    <alternativeName>
        <fullName evidence="19">Cellobiase E</fullName>
    </alternativeName>
    <alternativeName>
        <fullName evidence="20">Gentiobiase E</fullName>
    </alternativeName>
</protein>
<evidence type="ECO:0000256" key="10">
    <source>
        <dbReference type="ARBA" id="ARBA00022989"/>
    </source>
</evidence>
<feature type="compositionally biased region" description="Basic and acidic residues" evidence="21">
    <location>
        <begin position="1"/>
        <end position="25"/>
    </location>
</feature>
<evidence type="ECO:0000256" key="18">
    <source>
        <dbReference type="ARBA" id="ARBA00041269"/>
    </source>
</evidence>
<dbReference type="InterPro" id="IPR002772">
    <property type="entry name" value="Glyco_hydro_3_C"/>
</dbReference>
<dbReference type="Pfam" id="PF14310">
    <property type="entry name" value="Fn3-like"/>
    <property type="match status" value="1"/>
</dbReference>
<dbReference type="OrthoDB" id="416222at2759"/>
<dbReference type="InterPro" id="IPR001764">
    <property type="entry name" value="Glyco_hydro_3_N"/>
</dbReference>
<dbReference type="SMART" id="SM01217">
    <property type="entry name" value="Fn3_like"/>
    <property type="match status" value="1"/>
</dbReference>
<dbReference type="PANTHER" id="PTHR42715">
    <property type="entry name" value="BETA-GLUCOSIDASE"/>
    <property type="match status" value="1"/>
</dbReference>
<dbReference type="SUPFAM" id="SSF51445">
    <property type="entry name" value="(Trans)glycosidases"/>
    <property type="match status" value="1"/>
</dbReference>
<keyword evidence="12" id="KW-0325">Glycoprotein</keyword>
<dbReference type="SUPFAM" id="SSF52279">
    <property type="entry name" value="Beta-D-glucan exohydrolase, C-terminal domain"/>
    <property type="match status" value="1"/>
</dbReference>
<dbReference type="EMBL" id="ML996584">
    <property type="protein sequence ID" value="KAF2753427.1"/>
    <property type="molecule type" value="Genomic_DNA"/>
</dbReference>
<proteinExistence type="inferred from homology"/>
<dbReference type="Proteomes" id="UP000799437">
    <property type="component" value="Unassembled WGS sequence"/>
</dbReference>
<evidence type="ECO:0000256" key="16">
    <source>
        <dbReference type="ARBA" id="ARBA00024983"/>
    </source>
</evidence>
<evidence type="ECO:0000256" key="15">
    <source>
        <dbReference type="ARBA" id="ARBA00023326"/>
    </source>
</evidence>
<name>A0A6A6VW03_9PEZI</name>
<evidence type="ECO:0000256" key="3">
    <source>
        <dbReference type="ARBA" id="ARBA00004987"/>
    </source>
</evidence>
<comment type="subcellular location">
    <subcellularLocation>
        <location evidence="2">Cell membrane</location>
        <topology evidence="2">Single-pass type II membrane protein</topology>
    </subcellularLocation>
</comment>
<keyword evidence="25" id="KW-1185">Reference proteome</keyword>
<comment type="function">
    <text evidence="16">Beta-glucosidases are one of a number of cellulolytic enzymes involved in the degradation of cellulosic biomass. Catalyzes the last step releasing glucose from the inhibitory cellobiose.</text>
</comment>
<comment type="catalytic activity">
    <reaction evidence="1">
        <text>Hydrolysis of terminal, non-reducing beta-D-glucosyl residues with release of beta-D-glucose.</text>
        <dbReference type="EC" id="3.2.1.21"/>
    </reaction>
</comment>
<dbReference type="Gene3D" id="3.20.20.300">
    <property type="entry name" value="Glycoside hydrolase, family 3, N-terminal domain"/>
    <property type="match status" value="1"/>
</dbReference>
<feature type="region of interest" description="Disordered" evidence="21">
    <location>
        <begin position="1"/>
        <end position="79"/>
    </location>
</feature>
<evidence type="ECO:0000256" key="20">
    <source>
        <dbReference type="ARBA" id="ARBA00041811"/>
    </source>
</evidence>
<accession>A0A6A6VW03</accession>
<evidence type="ECO:0000256" key="8">
    <source>
        <dbReference type="ARBA" id="ARBA00022801"/>
    </source>
</evidence>
<keyword evidence="14" id="KW-0326">Glycosidase</keyword>
<organism evidence="24 25">
    <name type="scientific">Pseudovirgaria hyperparasitica</name>
    <dbReference type="NCBI Taxonomy" id="470096"/>
    <lineage>
        <taxon>Eukaryota</taxon>
        <taxon>Fungi</taxon>
        <taxon>Dikarya</taxon>
        <taxon>Ascomycota</taxon>
        <taxon>Pezizomycotina</taxon>
        <taxon>Dothideomycetes</taxon>
        <taxon>Dothideomycetes incertae sedis</taxon>
        <taxon>Acrospermales</taxon>
        <taxon>Acrospermaceae</taxon>
        <taxon>Pseudovirgaria</taxon>
    </lineage>
</organism>
<evidence type="ECO:0000256" key="11">
    <source>
        <dbReference type="ARBA" id="ARBA00023136"/>
    </source>
</evidence>
<evidence type="ECO:0000256" key="13">
    <source>
        <dbReference type="ARBA" id="ARBA00023277"/>
    </source>
</evidence>
<evidence type="ECO:0000256" key="5">
    <source>
        <dbReference type="ARBA" id="ARBA00012744"/>
    </source>
</evidence>
<dbReference type="RefSeq" id="XP_033595878.1">
    <property type="nucleotide sequence ID" value="XM_033742936.1"/>
</dbReference>
<sequence length="989" mass="107657">MAESYELRGKYHRVDKEEDTPRSSREAAAGADDYDHYSDGSDLDDFDPLIDEHKRTTSTTRPTSSRGRRDANSSNNNARELFTPRRSAWRRWLVPGRMCCFVTLLFVGAAVLVITAGGIWAWKVAPAHGQSEAWYPSPAGGTVEAWADSYAKAAELVRQMTVVEKVNVTTGVGWMMGMCVGNTGAVPRLGFGSLCLQDGPLGVRYTENVTAFPAGVTVGATWDKSLFYNRGRLHAIEAKAKGVNVLLGPSMGPLGRAPGGGRNWEGFGADPVLQGIAARETIRGIQEQGIIATAKHWVGNEQEHFRQSWEWGTPNAISSNFDDRALHELYAWPFAESVRAGVGSVMCAYNQVNNSYACQNSKLMNGVLKDELGFQGFVQSDWLAQRSGVASALAGLDMSMPGDGLRWTDGKPLWGGKLTQAVLNGSVPTSRLDDMVTRIVAAWYQMGQDNQDKWPQPPEGGPNFSSWTNEETGKIHPGSDDETTAVVNKFVNAQKVDDPVGNTHGQLARQVAAAGHVVLKNEDDILPLPRKGWNGDDVDEGVKSRVGIFGEDARVNANGPNSCNDRGCNEGTLAQGWGSGTVEFPYLSDPLSAIRDAFDEDTVYVTNWPKNELPKKERQIVEDQDVCIVFANADAGEGFIKANGIAADRTDLRLQKGGDQLIKEVSASCGKGAGKTIVVIHAVGPVIMEDWIDLPGISAVVMAHLPGQESGNALVDILFGDVAPSGRLPYTIAKSLDDYGPGAQILTFPNHPVPQQNFTEGLYIDYRYLDKHDIAPRFEFGFGLSYTTFTLNNLLIAPQGSRGLLPAPRPDALAPPHFDTTLPSPSEAQFPTGWRRLKKYIYPYLSPSDTIDTSPYPYPDGYRTIHTPSPAGGAQGGNPDLYTVVAKVSLTVTNAGPRDGSTIVQLYITYPPDYADDETGEPVDFPVRVLRAFEKVRVSKGGRTGVHMELTRKDLSYWCVRRQNWVLPQGEFGVEVGFSSRDLPVKGVL</sequence>
<dbReference type="PRINTS" id="PR00133">
    <property type="entry name" value="GLHYDRLASE3"/>
</dbReference>
<evidence type="ECO:0000256" key="7">
    <source>
        <dbReference type="ARBA" id="ARBA00022692"/>
    </source>
</evidence>
<evidence type="ECO:0000256" key="22">
    <source>
        <dbReference type="SAM" id="Phobius"/>
    </source>
</evidence>
<evidence type="ECO:0000313" key="24">
    <source>
        <dbReference type="EMBL" id="KAF2753427.1"/>
    </source>
</evidence>
<dbReference type="GeneID" id="54483990"/>
<dbReference type="InterPro" id="IPR017853">
    <property type="entry name" value="GH"/>
</dbReference>
<evidence type="ECO:0000256" key="6">
    <source>
        <dbReference type="ARBA" id="ARBA00022475"/>
    </source>
</evidence>
<dbReference type="PANTHER" id="PTHR42715:SF20">
    <property type="entry name" value="BETA-GLUCOSIDASE E-RELATED"/>
    <property type="match status" value="1"/>
</dbReference>
<dbReference type="Pfam" id="PF01915">
    <property type="entry name" value="Glyco_hydro_3_C"/>
    <property type="match status" value="1"/>
</dbReference>
<keyword evidence="9" id="KW-0735">Signal-anchor</keyword>
<dbReference type="FunFam" id="3.40.50.1700:FF:000003">
    <property type="entry name" value="Probable beta-glucosidase"/>
    <property type="match status" value="1"/>
</dbReference>
<feature type="domain" description="Fibronectin type III-like" evidence="23">
    <location>
        <begin position="902"/>
        <end position="980"/>
    </location>
</feature>
<evidence type="ECO:0000256" key="21">
    <source>
        <dbReference type="SAM" id="MobiDB-lite"/>
    </source>
</evidence>
<evidence type="ECO:0000256" key="17">
    <source>
        <dbReference type="ARBA" id="ARBA00039576"/>
    </source>
</evidence>
<dbReference type="GO" id="GO:0009251">
    <property type="term" value="P:glucan catabolic process"/>
    <property type="evidence" value="ECO:0007669"/>
    <property type="project" value="TreeGrafter"/>
</dbReference>
<dbReference type="FunFam" id="3.20.20.300:FF:000002">
    <property type="entry name" value="Probable beta-glucosidase"/>
    <property type="match status" value="1"/>
</dbReference>
<evidence type="ECO:0000256" key="14">
    <source>
        <dbReference type="ARBA" id="ARBA00023295"/>
    </source>
</evidence>
<keyword evidence="13" id="KW-0119">Carbohydrate metabolism</keyword>
<evidence type="ECO:0000256" key="4">
    <source>
        <dbReference type="ARBA" id="ARBA00005336"/>
    </source>
</evidence>
<dbReference type="EC" id="3.2.1.21" evidence="5"/>
<dbReference type="Gene3D" id="2.60.40.10">
    <property type="entry name" value="Immunoglobulins"/>
    <property type="match status" value="1"/>
</dbReference>
<dbReference type="InterPro" id="IPR013783">
    <property type="entry name" value="Ig-like_fold"/>
</dbReference>
<keyword evidence="6" id="KW-1003">Cell membrane</keyword>
<dbReference type="GO" id="GO:0008422">
    <property type="term" value="F:beta-glucosidase activity"/>
    <property type="evidence" value="ECO:0007669"/>
    <property type="project" value="UniProtKB-EC"/>
</dbReference>
<feature type="transmembrane region" description="Helical" evidence="22">
    <location>
        <begin position="99"/>
        <end position="122"/>
    </location>
</feature>
<evidence type="ECO:0000256" key="19">
    <source>
        <dbReference type="ARBA" id="ARBA00041599"/>
    </source>
</evidence>